<evidence type="ECO:0000256" key="1">
    <source>
        <dbReference type="ARBA" id="ARBA00004167"/>
    </source>
</evidence>
<dbReference type="OrthoDB" id="8121437at2759"/>
<comment type="subcellular location">
    <subcellularLocation>
        <location evidence="1">Membrane</location>
        <topology evidence="1">Single-pass membrane protein</topology>
    </subcellularLocation>
</comment>
<keyword evidence="5" id="KW-0862">Zinc</keyword>
<dbReference type="AlphaFoldDB" id="A0A9Q0EPJ6"/>
<comment type="caution">
    <text evidence="9">The sequence shown here is derived from an EMBL/GenBank/DDBJ whole genome shotgun (WGS) entry which is preliminary data.</text>
</comment>
<keyword evidence="4" id="KW-0863">Zinc-finger</keyword>
<dbReference type="Pfam" id="PF13695">
    <property type="entry name" value="Zn_ribbon_3CxxC"/>
    <property type="match status" value="1"/>
</dbReference>
<keyword evidence="2" id="KW-0812">Transmembrane</keyword>
<sequence length="179" mass="20862">MNSSRSTDWTPSLWMNHFDSMLEEEEELDYGDDWTLGFNYNQTDEVTHEDRKIGWKVYNHCAFGNFLCASCSKSWSSAKVMVLFRYRLRKAAERGRVIMRPFGQACRSCNADGFYRPGFSEEEVEDTLQELFKKIRKNCYGERQDGGPTRPLHDVKKTKPHETELCEACLQGICCQNED</sequence>
<dbReference type="GO" id="GO:0051205">
    <property type="term" value="P:protein insertion into membrane"/>
    <property type="evidence" value="ECO:0007669"/>
    <property type="project" value="TreeGrafter"/>
</dbReference>
<keyword evidence="7" id="KW-0472">Membrane</keyword>
<dbReference type="PANTHER" id="PTHR14402:SF20">
    <property type="entry name" value="RECEPTOR-TRANSPORTING PROTEIN 2"/>
    <property type="match status" value="1"/>
</dbReference>
<keyword evidence="3" id="KW-0479">Metal-binding</keyword>
<dbReference type="InterPro" id="IPR026096">
    <property type="entry name" value="R-trans_p"/>
</dbReference>
<evidence type="ECO:0000256" key="5">
    <source>
        <dbReference type="ARBA" id="ARBA00022833"/>
    </source>
</evidence>
<dbReference type="GO" id="GO:0006612">
    <property type="term" value="P:protein targeting to membrane"/>
    <property type="evidence" value="ECO:0007669"/>
    <property type="project" value="TreeGrafter"/>
</dbReference>
<dbReference type="SMART" id="SM01328">
    <property type="entry name" value="zf-3CxxC"/>
    <property type="match status" value="1"/>
</dbReference>
<evidence type="ECO:0000256" key="6">
    <source>
        <dbReference type="ARBA" id="ARBA00022989"/>
    </source>
</evidence>
<name>A0A9Q0EPJ6_9TELE</name>
<keyword evidence="10" id="KW-1185">Reference proteome</keyword>
<proteinExistence type="predicted"/>
<evidence type="ECO:0000256" key="2">
    <source>
        <dbReference type="ARBA" id="ARBA00022692"/>
    </source>
</evidence>
<evidence type="ECO:0000259" key="8">
    <source>
        <dbReference type="SMART" id="SM01328"/>
    </source>
</evidence>
<evidence type="ECO:0000256" key="4">
    <source>
        <dbReference type="ARBA" id="ARBA00022771"/>
    </source>
</evidence>
<dbReference type="GO" id="GO:0008270">
    <property type="term" value="F:zinc ion binding"/>
    <property type="evidence" value="ECO:0007669"/>
    <property type="project" value="UniProtKB-KW"/>
</dbReference>
<reference evidence="9" key="1">
    <citation type="submission" date="2022-07" db="EMBL/GenBank/DDBJ databases">
        <title>Chromosome-level genome of Muraenolepis orangiensis.</title>
        <authorList>
            <person name="Kim J."/>
        </authorList>
    </citation>
    <scope>NUCLEOTIDE SEQUENCE</scope>
    <source>
        <strain evidence="9">KU_S4_2022</strain>
        <tissue evidence="9">Muscle</tissue>
    </source>
</reference>
<gene>
    <name evidence="9" type="ORF">NHX12_023930</name>
</gene>
<feature type="domain" description="3CxxC-type" evidence="8">
    <location>
        <begin position="61"/>
        <end position="172"/>
    </location>
</feature>
<accession>A0A9Q0EPJ6</accession>
<dbReference type="Proteomes" id="UP001148018">
    <property type="component" value="Unassembled WGS sequence"/>
</dbReference>
<organism evidence="9 10">
    <name type="scientific">Muraenolepis orangiensis</name>
    <name type="common">Patagonian moray cod</name>
    <dbReference type="NCBI Taxonomy" id="630683"/>
    <lineage>
        <taxon>Eukaryota</taxon>
        <taxon>Metazoa</taxon>
        <taxon>Chordata</taxon>
        <taxon>Craniata</taxon>
        <taxon>Vertebrata</taxon>
        <taxon>Euteleostomi</taxon>
        <taxon>Actinopterygii</taxon>
        <taxon>Neopterygii</taxon>
        <taxon>Teleostei</taxon>
        <taxon>Neoteleostei</taxon>
        <taxon>Acanthomorphata</taxon>
        <taxon>Zeiogadaria</taxon>
        <taxon>Gadariae</taxon>
        <taxon>Gadiformes</taxon>
        <taxon>Muraenolepidoidei</taxon>
        <taxon>Muraenolepididae</taxon>
        <taxon>Muraenolepis</taxon>
    </lineage>
</organism>
<keyword evidence="6" id="KW-1133">Transmembrane helix</keyword>
<dbReference type="GO" id="GO:0031849">
    <property type="term" value="F:olfactory receptor binding"/>
    <property type="evidence" value="ECO:0007669"/>
    <property type="project" value="TreeGrafter"/>
</dbReference>
<evidence type="ECO:0000313" key="9">
    <source>
        <dbReference type="EMBL" id="KAJ3609408.1"/>
    </source>
</evidence>
<evidence type="ECO:0000256" key="7">
    <source>
        <dbReference type="ARBA" id="ARBA00023136"/>
    </source>
</evidence>
<evidence type="ECO:0000256" key="3">
    <source>
        <dbReference type="ARBA" id="ARBA00022723"/>
    </source>
</evidence>
<dbReference type="GO" id="GO:0016020">
    <property type="term" value="C:membrane"/>
    <property type="evidence" value="ECO:0007669"/>
    <property type="project" value="UniProtKB-SubCell"/>
</dbReference>
<evidence type="ECO:0000313" key="10">
    <source>
        <dbReference type="Proteomes" id="UP001148018"/>
    </source>
</evidence>
<protein>
    <recommendedName>
        <fullName evidence="8">3CxxC-type domain-containing protein</fullName>
    </recommendedName>
</protein>
<dbReference type="EMBL" id="JANIIK010000039">
    <property type="protein sequence ID" value="KAJ3609409.1"/>
    <property type="molecule type" value="Genomic_DNA"/>
</dbReference>
<dbReference type="InterPro" id="IPR027377">
    <property type="entry name" value="ZAR1/RTP1-5-like_Znf-3CxxC"/>
</dbReference>
<dbReference type="EMBL" id="JANIIK010000039">
    <property type="protein sequence ID" value="KAJ3609408.1"/>
    <property type="molecule type" value="Genomic_DNA"/>
</dbReference>
<dbReference type="PANTHER" id="PTHR14402">
    <property type="entry name" value="RECEPTOR TRANSPORTING PROTEIN"/>
    <property type="match status" value="1"/>
</dbReference>